<accession>A0A847CZD2</accession>
<evidence type="ECO:0000313" key="2">
    <source>
        <dbReference type="Proteomes" id="UP000545876"/>
    </source>
</evidence>
<dbReference type="AlphaFoldDB" id="A0A847CZD2"/>
<reference evidence="1 2" key="1">
    <citation type="journal article" date="2020" name="Biotechnol. Biofuels">
        <title>New insights from the biogas microbiome by comprehensive genome-resolved metagenomics of nearly 1600 species originating from multiple anaerobic digesters.</title>
        <authorList>
            <person name="Campanaro S."/>
            <person name="Treu L."/>
            <person name="Rodriguez-R L.M."/>
            <person name="Kovalovszki A."/>
            <person name="Ziels R.M."/>
            <person name="Maus I."/>
            <person name="Zhu X."/>
            <person name="Kougias P.G."/>
            <person name="Basile A."/>
            <person name="Luo G."/>
            <person name="Schluter A."/>
            <person name="Konstantinidis K.T."/>
            <person name="Angelidaki I."/>
        </authorList>
    </citation>
    <scope>NUCLEOTIDE SEQUENCE [LARGE SCALE GENOMIC DNA]</scope>
    <source>
        <strain evidence="1">AS06rmzACSIP_65</strain>
    </source>
</reference>
<evidence type="ECO:0000313" key="1">
    <source>
        <dbReference type="EMBL" id="NLD25079.1"/>
    </source>
</evidence>
<dbReference type="EMBL" id="JAAZBX010000001">
    <property type="protein sequence ID" value="NLD25079.1"/>
    <property type="molecule type" value="Genomic_DNA"/>
</dbReference>
<evidence type="ECO:0008006" key="3">
    <source>
        <dbReference type="Google" id="ProtNLM"/>
    </source>
</evidence>
<comment type="caution">
    <text evidence="1">The sequence shown here is derived from an EMBL/GenBank/DDBJ whole genome shotgun (WGS) entry which is preliminary data.</text>
</comment>
<dbReference type="SUPFAM" id="SSF52309">
    <property type="entry name" value="N-(deoxy)ribosyltransferase-like"/>
    <property type="match status" value="1"/>
</dbReference>
<proteinExistence type="predicted"/>
<name>A0A847CZD2_9BACT</name>
<protein>
    <recommendedName>
        <fullName evidence="3">Nucleoside 2-deoxyribosyltransferase</fullName>
    </recommendedName>
</protein>
<sequence length="177" mass="20419">MFEQLPPNVSFLNRFPVVYFAHPISGLPLNVVQDYYQSTRERFGRICQVRTPMDVIARTDLKERKESFKEPGMANDVITSRDYGFVRECDVIFANLSKCTRPSIGSIMEIAWAYAYDKYIMIVMDEEGIHEHGMILGAHPLVYRSHMAAANDLIEYCKTGFSDPRLRSYADSLKYKL</sequence>
<dbReference type="InterPro" id="IPR007710">
    <property type="entry name" value="Nucleoside_deoxyribTrfase"/>
</dbReference>
<gene>
    <name evidence="1" type="ORF">GX656_00350</name>
</gene>
<dbReference type="Proteomes" id="UP000545876">
    <property type="component" value="Unassembled WGS sequence"/>
</dbReference>
<organism evidence="1 2">
    <name type="scientific">Candidatus Dojkabacteria bacterium</name>
    <dbReference type="NCBI Taxonomy" id="2099670"/>
    <lineage>
        <taxon>Bacteria</taxon>
        <taxon>Candidatus Dojkabacteria</taxon>
    </lineage>
</organism>
<dbReference type="Pfam" id="PF05014">
    <property type="entry name" value="Nuc_deoxyrib_tr"/>
    <property type="match status" value="1"/>
</dbReference>
<dbReference type="Gene3D" id="3.40.50.450">
    <property type="match status" value="1"/>
</dbReference>